<dbReference type="RefSeq" id="YP_008059430.1">
    <property type="nucleotide sequence ID" value="NC_021328.1"/>
</dbReference>
<evidence type="ECO:0000313" key="1">
    <source>
        <dbReference type="EMBL" id="AGM11552.1"/>
    </source>
</evidence>
<evidence type="ECO:0000313" key="2">
    <source>
        <dbReference type="Proteomes" id="UP000202786"/>
    </source>
</evidence>
<accession>R4TLI1</accession>
<reference evidence="1 2" key="1">
    <citation type="submission" date="2012-12" db="EMBL/GenBank/DDBJ databases">
        <authorList>
            <person name="Sencilo A."/>
            <person name="Jacobs-Sera D."/>
            <person name="Russell D.A."/>
            <person name="Ko C."/>
            <person name="Atanasova N."/>
            <person name="Osterlund E."/>
            <person name="Oksanen H.M."/>
            <person name="Bamford D.H."/>
            <person name="Hatfull G.F."/>
            <person name="Roine E."/>
            <person name="Hendrix R.W."/>
        </authorList>
    </citation>
    <scope>NUCLEOTIDE SEQUENCE [LARGE SCALE GENOMIC DNA]</scope>
</reference>
<proteinExistence type="predicted"/>
<dbReference type="PROSITE" id="PS51257">
    <property type="entry name" value="PROKAR_LIPOPROTEIN"/>
    <property type="match status" value="1"/>
</dbReference>
<dbReference type="KEGG" id="vg:16193902"/>
<protein>
    <submittedName>
        <fullName evidence="1">Uncharacterized protein</fullName>
    </submittedName>
</protein>
<keyword evidence="2" id="KW-1185">Reference proteome</keyword>
<dbReference type="EMBL" id="KC292026">
    <property type="protein sequence ID" value="AGM11552.1"/>
    <property type="molecule type" value="Genomic_DNA"/>
</dbReference>
<gene>
    <name evidence="1" type="primary">255</name>
    <name evidence="1" type="ORF">HGTV1_255</name>
</gene>
<dbReference type="Proteomes" id="UP000202786">
    <property type="component" value="Segment"/>
</dbReference>
<sequence>MERKTITVIALVLLAGLAGCVGGAEQADANNGDTELTSGEEYDTHTYQAAGTDKVWTCIEWEDYNGHKMECELVNSTEEY</sequence>
<organism evidence="1 2">
    <name type="scientific">Halogranum tailed virus 1</name>
    <dbReference type="NCBI Taxonomy" id="1273749"/>
    <lineage>
        <taxon>Viruses</taxon>
        <taxon>Duplodnaviria</taxon>
        <taxon>Heunggongvirae</taxon>
        <taxon>Uroviricota</taxon>
        <taxon>Caudoviricetes</taxon>
        <taxon>Thumleimavirales</taxon>
        <taxon>Halomagnusviridae</taxon>
        <taxon>Hagravirus</taxon>
        <taxon>Hagravirus capitaneum</taxon>
        <taxon>Hagravirus HGTV1</taxon>
    </lineage>
</organism>
<name>R4TLI1_9CAUD</name>
<dbReference type="GeneID" id="16193902"/>